<protein>
    <recommendedName>
        <fullName evidence="3">Flagellar protein FlaG</fullName>
    </recommendedName>
</protein>
<dbReference type="InterPro" id="IPR035924">
    <property type="entry name" value="FlaG-like_sf"/>
</dbReference>
<dbReference type="SUPFAM" id="SSF160214">
    <property type="entry name" value="FlaG-like"/>
    <property type="match status" value="1"/>
</dbReference>
<dbReference type="PANTHER" id="PTHR37166">
    <property type="entry name" value="PROTEIN FLAG"/>
    <property type="match status" value="1"/>
</dbReference>
<feature type="compositionally biased region" description="Basic and acidic residues" evidence="1">
    <location>
        <begin position="45"/>
        <end position="55"/>
    </location>
</feature>
<sequence>MANEPIVMASTSTLTSHGGPRAAMPVSAPSASGVEQAVEQGSVDSADKPLKEEPSKATASSSKNNDETEKQAQELQEKLTSLGKLKGWAIHFSLVPEFDRPVIKVIDAETRQVIRQIPSEEILQMNKRLQAMAQDNGEGVSLSGLLFDGQV</sequence>
<proteinExistence type="predicted"/>
<feature type="compositionally biased region" description="Basic and acidic residues" evidence="1">
    <location>
        <begin position="64"/>
        <end position="74"/>
    </location>
</feature>
<evidence type="ECO:0000313" key="2">
    <source>
        <dbReference type="EMBL" id="AXV45441.1"/>
    </source>
</evidence>
<feature type="region of interest" description="Disordered" evidence="1">
    <location>
        <begin position="1"/>
        <end position="74"/>
    </location>
</feature>
<dbReference type="InterPro" id="IPR005186">
    <property type="entry name" value="FlaG"/>
</dbReference>
<evidence type="ECO:0000256" key="1">
    <source>
        <dbReference type="SAM" id="MobiDB-lite"/>
    </source>
</evidence>
<dbReference type="Pfam" id="PF03646">
    <property type="entry name" value="FlaG"/>
    <property type="match status" value="1"/>
</dbReference>
<dbReference type="AlphaFoldDB" id="A0A385FV43"/>
<dbReference type="PANTHER" id="PTHR37166:SF1">
    <property type="entry name" value="PROTEIN FLAG"/>
    <property type="match status" value="1"/>
</dbReference>
<gene>
    <name evidence="2" type="ORF">TRI20_00005</name>
</gene>
<organism evidence="2">
    <name type="scientific">uncultured organism</name>
    <dbReference type="NCBI Taxonomy" id="155900"/>
    <lineage>
        <taxon>unclassified sequences</taxon>
        <taxon>environmental samples</taxon>
    </lineage>
</organism>
<dbReference type="EMBL" id="MH687382">
    <property type="protein sequence ID" value="AXV45441.1"/>
    <property type="molecule type" value="Genomic_DNA"/>
</dbReference>
<accession>A0A385FV43</accession>
<evidence type="ECO:0008006" key="3">
    <source>
        <dbReference type="Google" id="ProtNLM"/>
    </source>
</evidence>
<dbReference type="Gene3D" id="3.30.160.170">
    <property type="entry name" value="FlaG-like"/>
    <property type="match status" value="1"/>
</dbReference>
<reference evidence="2" key="1">
    <citation type="submission" date="2018-07" db="EMBL/GenBank/DDBJ databases">
        <title>Functional screening for triclosan resistance in a wastewater metagenome and isolates of Escherichia coli and Enterococcus spp. from a large Canadian healthcare region.</title>
        <authorList>
            <person name="Cameron A."/>
            <person name="Barbieri R."/>
            <person name="Read R.R."/>
            <person name="Church D.L."/>
            <person name="Adator E.H."/>
            <person name="McAllister T.A."/>
        </authorList>
    </citation>
    <scope>NUCLEOTIDE SEQUENCE</scope>
</reference>
<name>A0A385FV43_9ZZZZ</name>